<keyword evidence="3" id="KW-0614">Plasmid</keyword>
<feature type="chain" id="PRO_5042298169" evidence="1">
    <location>
        <begin position="29"/>
        <end position="323"/>
    </location>
</feature>
<evidence type="ECO:0000313" key="3">
    <source>
        <dbReference type="EMBL" id="WFR99188.1"/>
    </source>
</evidence>
<keyword evidence="1" id="KW-0732">Signal</keyword>
<dbReference type="KEGG" id="rtu:PR017_27750"/>
<reference evidence="3 4" key="1">
    <citation type="journal article" date="2018" name="Sci. Rep.">
        <title>Rhizobium tumorigenes sp. nov., a novel plant tumorigenic bacterium isolated from cane gall tumors on thornless blackberry.</title>
        <authorList>
            <person name="Kuzmanovi N."/>
            <person name="Smalla K."/>
            <person name="Gronow S."/>
            <person name="PuBawska J."/>
        </authorList>
    </citation>
    <scope>NUCLEOTIDE SEQUENCE [LARGE SCALE GENOMIC DNA]</scope>
    <source>
        <strain evidence="3 4">1078</strain>
    </source>
</reference>
<reference evidence="4" key="2">
    <citation type="journal article" date="2023" name="MicrobiologyOpen">
        <title>Genomics of the tumorigenes clade of the family Rhizobiaceae and description of Rhizobium rhododendri sp. nov.</title>
        <authorList>
            <person name="Kuzmanovic N."/>
            <person name="diCenzo G.C."/>
            <person name="Bunk B."/>
            <person name="Sproeer C."/>
            <person name="Fruehling A."/>
            <person name="Neumann-Schaal M."/>
            <person name="Overmann J."/>
            <person name="Smalla K."/>
        </authorList>
    </citation>
    <scope>NUCLEOTIDE SEQUENCE [LARGE SCALE GENOMIC DNA]</scope>
    <source>
        <strain evidence="4">1078</strain>
        <plasmid evidence="4">unnamed3</plasmid>
    </source>
</reference>
<feature type="domain" description="Spore coat protein U/FanG" evidence="2">
    <location>
        <begin position="191"/>
        <end position="320"/>
    </location>
</feature>
<accession>A0AAF1KTR4</accession>
<dbReference type="InterPro" id="IPR007893">
    <property type="entry name" value="Spore_coat_U/FanG"/>
</dbReference>
<dbReference type="SMART" id="SM00972">
    <property type="entry name" value="SCPU"/>
    <property type="match status" value="2"/>
</dbReference>
<dbReference type="AlphaFoldDB" id="A0AAF1KTR4"/>
<proteinExistence type="predicted"/>
<dbReference type="Pfam" id="PF05229">
    <property type="entry name" value="SCPU"/>
    <property type="match status" value="2"/>
</dbReference>
<gene>
    <name evidence="3" type="ORF">PR017_27750</name>
</gene>
<evidence type="ECO:0000256" key="1">
    <source>
        <dbReference type="SAM" id="SignalP"/>
    </source>
</evidence>
<geneLocation type="plasmid" evidence="3 4">
    <name>unnamed3</name>
</geneLocation>
<protein>
    <submittedName>
        <fullName evidence="3">Spore coat U domain-containing protein</fullName>
    </submittedName>
</protein>
<dbReference type="PANTHER" id="PTHR37089">
    <property type="entry name" value="PROTEIN U-RELATED"/>
    <property type="match status" value="1"/>
</dbReference>
<dbReference type="InterPro" id="IPR053167">
    <property type="entry name" value="Spore_coat_component"/>
</dbReference>
<evidence type="ECO:0000259" key="2">
    <source>
        <dbReference type="Pfam" id="PF05229"/>
    </source>
</evidence>
<sequence>MSIHKVMLGLLGVVTSIGFTLAAMPANAQSCTVTMANLNFGTVNLLGGASVDSSTTVSINCSNTLNVSTNVRVCINVGGGSGGMVGGARTMANGANLLQYQLYQDASRSTPLGSLDLPALGAPQPFDLLLLPLTSASMTRSVYGRILATQPTTPGGAYSSLFTGSSFRVNWTPYTLTAPACSSVTQNPTFSAFSVQSFVDRTCSVTAQNLNFGSQGLLKTKVDASTDLSVTCTSGLPFSISLNGGLTNAVPAQRKMTNGTNSITYGLFRDAARSQLWGSLAGLLASGTGTGLVQRLVVYGRVPAQTTPPIGTYSDTVVVTITY</sequence>
<feature type="signal peptide" evidence="1">
    <location>
        <begin position="1"/>
        <end position="28"/>
    </location>
</feature>
<dbReference type="RefSeq" id="WP_240538929.1">
    <property type="nucleotide sequence ID" value="NZ_CP117260.1"/>
</dbReference>
<name>A0AAF1KTR4_9HYPH</name>
<evidence type="ECO:0000313" key="4">
    <source>
        <dbReference type="Proteomes" id="UP000249499"/>
    </source>
</evidence>
<dbReference type="Proteomes" id="UP000249499">
    <property type="component" value="Plasmid unnamed3"/>
</dbReference>
<dbReference type="EMBL" id="CP117260">
    <property type="protein sequence ID" value="WFR99188.1"/>
    <property type="molecule type" value="Genomic_DNA"/>
</dbReference>
<keyword evidence="4" id="KW-1185">Reference proteome</keyword>
<feature type="domain" description="Spore coat protein U/FanG" evidence="2">
    <location>
        <begin position="20"/>
        <end position="163"/>
    </location>
</feature>
<organism evidence="3 4">
    <name type="scientific">Rhizobium tumorigenes</name>
    <dbReference type="NCBI Taxonomy" id="2041385"/>
    <lineage>
        <taxon>Bacteria</taxon>
        <taxon>Pseudomonadati</taxon>
        <taxon>Pseudomonadota</taxon>
        <taxon>Alphaproteobacteria</taxon>
        <taxon>Hyphomicrobiales</taxon>
        <taxon>Rhizobiaceae</taxon>
        <taxon>Rhizobium/Agrobacterium group</taxon>
        <taxon>Rhizobium</taxon>
    </lineage>
</organism>